<accession>Q727L6</accession>
<reference evidence="1 2" key="1">
    <citation type="journal article" date="2004" name="Nat. Biotechnol.">
        <title>The genome sequence of the anaerobic, sulfate-reducing bacterium Desulfovibrio vulgaris Hildenborough.</title>
        <authorList>
            <person name="Heidelberg J.F."/>
            <person name="Seshadri R."/>
            <person name="Haveman S.A."/>
            <person name="Hemme C.L."/>
            <person name="Paulsen I.T."/>
            <person name="Kolonay J.F."/>
            <person name="Eisen J.A."/>
            <person name="Ward N."/>
            <person name="Methe B."/>
            <person name="Brinkac L.M."/>
            <person name="Daugherty S.C."/>
            <person name="Deboy R.T."/>
            <person name="Dodson R.J."/>
            <person name="Durkin A.S."/>
            <person name="Madupu R."/>
            <person name="Nelson W.C."/>
            <person name="Sullivan S.A."/>
            <person name="Fouts D."/>
            <person name="Haft D.H."/>
            <person name="Selengut J."/>
            <person name="Peterson J.D."/>
            <person name="Davidsen T.M."/>
            <person name="Zafar N."/>
            <person name="Zhou L."/>
            <person name="Radune D."/>
            <person name="Dimitrov G."/>
            <person name="Hance M."/>
            <person name="Tran K."/>
            <person name="Khouri H."/>
            <person name="Gill J."/>
            <person name="Utterback T.R."/>
            <person name="Feldblyum T.V."/>
            <person name="Wall J.D."/>
            <person name="Voordouw G."/>
            <person name="Fraser C.M."/>
        </authorList>
    </citation>
    <scope>NUCLEOTIDE SEQUENCE [LARGE SCALE GENOMIC DNA]</scope>
    <source>
        <strain evidence="2">ATCC 29579 / DSM 644 / NCIMB 8303 / VKM B-1760 / Hildenborough</strain>
    </source>
</reference>
<dbReference type="EMBL" id="AE017285">
    <property type="protein sequence ID" value="AAS97311.1"/>
    <property type="molecule type" value="Genomic_DNA"/>
</dbReference>
<dbReference type="eggNOG" id="COG3465">
    <property type="taxonomic scope" value="Bacteria"/>
</dbReference>
<dbReference type="PaxDb" id="882-DVU_2839"/>
<comment type="interaction">
    <interactant intactId="EBI-10066483">
        <id>Q727L6</id>
    </interactant>
    <interactant intactId="EBI-10066477">
        <id>Q727L7</id>
        <label>DVU_2838</label>
    </interactant>
    <organismsDiffer>false</organismsDiffer>
    <experiments>3</experiments>
</comment>
<dbReference type="HOGENOM" id="CLU_1522822_0_0_7"/>
<evidence type="ECO:0000313" key="2">
    <source>
        <dbReference type="Proteomes" id="UP000002194"/>
    </source>
</evidence>
<evidence type="ECO:0000313" key="1">
    <source>
        <dbReference type="EMBL" id="AAS97311.1"/>
    </source>
</evidence>
<dbReference type="KEGG" id="dvu:DVU_2839"/>
<dbReference type="OrthoDB" id="5451477at2"/>
<sequence length="174" mass="19852">MADQNEAIVCEMLRAMQAKGVELTKINLQKTAFFLKSWGVSHGLRFKPYTYGPYSKDLAKLLDDLTFWDSLKLDTKTTYSIVDLPEHQLSEQDATRIRNCVDALYDNIAGSRNPDFNEMEVLGTVLYCRNALLVAGEEPTEPEVINQFKAWKGQAYTDERIADALRRIENNIPQ</sequence>
<dbReference type="AlphaFoldDB" id="Q727L6"/>
<evidence type="ECO:0008006" key="3">
    <source>
        <dbReference type="Google" id="ProtNLM"/>
    </source>
</evidence>
<dbReference type="STRING" id="882.DVU_2839"/>
<keyword evidence="2" id="KW-1185">Reference proteome</keyword>
<dbReference type="RefSeq" id="WP_010940105.1">
    <property type="nucleotide sequence ID" value="NC_002937.3"/>
</dbReference>
<protein>
    <recommendedName>
        <fullName evidence="3">Antitoxin SocA-like Panacea domain-containing protein</fullName>
    </recommendedName>
</protein>
<name>Q727L6_NITV2</name>
<dbReference type="IntAct" id="Q727L6">
    <property type="interactions" value="1"/>
</dbReference>
<gene>
    <name evidence="1" type="ordered locus">DVU_2839</name>
</gene>
<dbReference type="Proteomes" id="UP000002194">
    <property type="component" value="Chromosome"/>
</dbReference>
<dbReference type="EnsemblBacteria" id="AAS97311">
    <property type="protein sequence ID" value="AAS97311"/>
    <property type="gene ID" value="DVU_2839"/>
</dbReference>
<organism evidence="1 2">
    <name type="scientific">Nitratidesulfovibrio vulgaris (strain ATCC 29579 / DSM 644 / CCUG 34227 / NCIMB 8303 / VKM B-1760 / Hildenborough)</name>
    <name type="common">Desulfovibrio vulgaris</name>
    <dbReference type="NCBI Taxonomy" id="882"/>
    <lineage>
        <taxon>Bacteria</taxon>
        <taxon>Pseudomonadati</taxon>
        <taxon>Thermodesulfobacteriota</taxon>
        <taxon>Desulfovibrionia</taxon>
        <taxon>Desulfovibrionales</taxon>
        <taxon>Desulfovibrionaceae</taxon>
        <taxon>Nitratidesulfovibrio</taxon>
    </lineage>
</organism>
<proteinExistence type="evidence at protein level"/>